<dbReference type="EMBL" id="AP014836">
    <property type="protein sequence ID" value="BAW79861.1"/>
    <property type="molecule type" value="Genomic_DNA"/>
</dbReference>
<evidence type="ECO:0000313" key="1">
    <source>
        <dbReference type="EMBL" id="BAW79861.1"/>
    </source>
</evidence>
<accession>A0A1Q2SL43</accession>
<reference evidence="1 2" key="1">
    <citation type="journal article" date="2017" name="ISME J.">
        <title>An acid-tolerant ammonia-oxidizing ?-proteobacterium from soil.</title>
        <authorList>
            <person name="Hayatsu M."/>
            <person name="Tago K."/>
            <person name="Uchiyama I."/>
            <person name="Toyoda A."/>
            <person name="Wang Y."/>
            <person name="Shimomura Y."/>
            <person name="Okubo T."/>
            <person name="Kurisu F."/>
            <person name="Hirono Y."/>
            <person name="Nonaka K."/>
            <person name="Akiyama H."/>
            <person name="Itoh T."/>
            <person name="Takami H."/>
        </authorList>
    </citation>
    <scope>NUCLEOTIDE SEQUENCE [LARGE SCALE GENOMIC DNA]</scope>
    <source>
        <strain evidence="1 2">TAO100</strain>
    </source>
</reference>
<keyword evidence="2" id="KW-1185">Reference proteome</keyword>
<protein>
    <submittedName>
        <fullName evidence="1">Hypothetical conserved protein</fullName>
    </submittedName>
</protein>
<organism evidence="1 2">
    <name type="scientific">Candidatus Nitrosoglobus terrae</name>
    <dbReference type="NCBI Taxonomy" id="1630141"/>
    <lineage>
        <taxon>Bacteria</taxon>
        <taxon>Pseudomonadati</taxon>
        <taxon>Pseudomonadota</taxon>
        <taxon>Gammaproteobacteria</taxon>
        <taxon>Chromatiales</taxon>
        <taxon>Chromatiaceae</taxon>
        <taxon>Candidatus Nitrosoglobus</taxon>
    </lineage>
</organism>
<evidence type="ECO:0000313" key="2">
    <source>
        <dbReference type="Proteomes" id="UP000243679"/>
    </source>
</evidence>
<name>A0A1Q2SL43_9GAMM</name>
<sequence length="378" mass="40978">MVAIVAQAYTTPDPSTVIVSVPARAGTVDGTTKNSDEFIWNLFTQFTAPVPKLSLPRVVFETWASDADVFSTSPLWPKPDAPRKFHGSLLASITTSFHSSIDVPCATPGNAAVGGFPIEGTPTPCISEETKRNRPQFDYIINNNLNTKVGLTAAFKKDFKVTMPTSAISVKGDWIPVQTILQWIPELNSIKNIRKLYYTTISNSVEYGLVALHVSSRQTPNWVWGTFEHQMNPGRCDYIGCFDTFGSTVPTVYPNKVTPNTQYGTCLKTEQLKALMAKMNLSPVWENYCLKSTQVDYSAPDGTPYVLGNSVIEGITGNGTVAASSCIACHVYASFGPSGVPKSTVKAMLPFNPIGAPTPGVLDGSLQFDFMWGVLLAP</sequence>
<dbReference type="AlphaFoldDB" id="A0A1Q2SL43"/>
<gene>
    <name evidence="1" type="ORF">TAO_0491</name>
</gene>
<proteinExistence type="predicted"/>
<dbReference type="KEGG" id="ntt:TAO_0491"/>
<dbReference type="Proteomes" id="UP000243679">
    <property type="component" value="Chromosome"/>
</dbReference>